<dbReference type="Proteomes" id="UP000325255">
    <property type="component" value="Unassembled WGS sequence"/>
</dbReference>
<name>A0A5M6IZ15_9PROT</name>
<comment type="caution">
    <text evidence="2">The sequence shown here is derived from an EMBL/GenBank/DDBJ whole genome shotgun (WGS) entry which is preliminary data.</text>
</comment>
<reference evidence="2 3" key="1">
    <citation type="submission" date="2019-09" db="EMBL/GenBank/DDBJ databases">
        <title>Genome sequence of Rhodovastum atsumiense, a diverse member of the Acetobacteraceae family of non-sulfur purple photosynthetic bacteria.</title>
        <authorList>
            <person name="Meyer T."/>
            <person name="Kyndt J."/>
        </authorList>
    </citation>
    <scope>NUCLEOTIDE SEQUENCE [LARGE SCALE GENOMIC DNA]</scope>
    <source>
        <strain evidence="2 3">DSM 21279</strain>
    </source>
</reference>
<feature type="compositionally biased region" description="Polar residues" evidence="1">
    <location>
        <begin position="103"/>
        <end position="117"/>
    </location>
</feature>
<dbReference type="AlphaFoldDB" id="A0A5M6IZ15"/>
<accession>A0A5M6IZ15</accession>
<dbReference type="RefSeq" id="WP_150040440.1">
    <property type="nucleotide sequence ID" value="NZ_OW485601.1"/>
</dbReference>
<dbReference type="Pfam" id="PF11731">
    <property type="entry name" value="Cdd1"/>
    <property type="match status" value="1"/>
</dbReference>
<evidence type="ECO:0000313" key="3">
    <source>
        <dbReference type="Proteomes" id="UP000325255"/>
    </source>
</evidence>
<evidence type="ECO:0008006" key="4">
    <source>
        <dbReference type="Google" id="ProtNLM"/>
    </source>
</evidence>
<proteinExistence type="predicted"/>
<protein>
    <recommendedName>
        <fullName evidence="4">Mitomycin resistance protein</fullName>
    </recommendedName>
</protein>
<dbReference type="EMBL" id="VWPK01000011">
    <property type="protein sequence ID" value="KAA5612625.1"/>
    <property type="molecule type" value="Genomic_DNA"/>
</dbReference>
<sequence>MQDHVQAVSLRMQLASMPSLWRGIEDDLSALGIHSLADLRGRDPKELTAAYCARTQRPFDEFIQDVFITLVRFAEEGMAGPWWRITRRRSRERASDAAVAASQKTPHNNHNASVWAV</sequence>
<dbReference type="InterPro" id="IPR021725">
    <property type="entry name" value="Cdd1"/>
</dbReference>
<keyword evidence="3" id="KW-1185">Reference proteome</keyword>
<organism evidence="2 3">
    <name type="scientific">Rhodovastum atsumiense</name>
    <dbReference type="NCBI Taxonomy" id="504468"/>
    <lineage>
        <taxon>Bacteria</taxon>
        <taxon>Pseudomonadati</taxon>
        <taxon>Pseudomonadota</taxon>
        <taxon>Alphaproteobacteria</taxon>
        <taxon>Acetobacterales</taxon>
        <taxon>Acetobacteraceae</taxon>
        <taxon>Rhodovastum</taxon>
    </lineage>
</organism>
<evidence type="ECO:0000256" key="1">
    <source>
        <dbReference type="SAM" id="MobiDB-lite"/>
    </source>
</evidence>
<gene>
    <name evidence="2" type="ORF">F1189_09230</name>
</gene>
<feature type="region of interest" description="Disordered" evidence="1">
    <location>
        <begin position="94"/>
        <end position="117"/>
    </location>
</feature>
<dbReference type="OrthoDB" id="7173324at2"/>
<evidence type="ECO:0000313" key="2">
    <source>
        <dbReference type="EMBL" id="KAA5612625.1"/>
    </source>
</evidence>